<dbReference type="PANTHER" id="PTHR11777">
    <property type="entry name" value="ALANYL-TRNA SYNTHETASE"/>
    <property type="match status" value="1"/>
</dbReference>
<keyword evidence="6 11" id="KW-0862">Zinc</keyword>
<dbReference type="EMBL" id="CP119075">
    <property type="protein sequence ID" value="WED67076.1"/>
    <property type="molecule type" value="Genomic_DNA"/>
</dbReference>
<feature type="coiled-coil region" evidence="12">
    <location>
        <begin position="793"/>
        <end position="820"/>
    </location>
</feature>
<feature type="binding site" evidence="11">
    <location>
        <position position="727"/>
    </location>
    <ligand>
        <name>Zn(2+)</name>
        <dbReference type="ChEBI" id="CHEBI:29105"/>
    </ligand>
</feature>
<dbReference type="HAMAP" id="MF_00036_B">
    <property type="entry name" value="Ala_tRNA_synth_B"/>
    <property type="match status" value="1"/>
</dbReference>
<dbReference type="GO" id="GO:0006419">
    <property type="term" value="P:alanyl-tRNA aminoacylation"/>
    <property type="evidence" value="ECO:0007669"/>
    <property type="project" value="UniProtKB-UniRule"/>
</dbReference>
<feature type="domain" description="Alanyl-transfer RNA synthetases family profile" evidence="13">
    <location>
        <begin position="1"/>
        <end position="770"/>
    </location>
</feature>
<dbReference type="SUPFAM" id="SSF55681">
    <property type="entry name" value="Class II aaRS and biotin synthetases"/>
    <property type="match status" value="1"/>
</dbReference>
<dbReference type="GO" id="GO:0005524">
    <property type="term" value="F:ATP binding"/>
    <property type="evidence" value="ECO:0007669"/>
    <property type="project" value="UniProtKB-UniRule"/>
</dbReference>
<evidence type="ECO:0000256" key="11">
    <source>
        <dbReference type="HAMAP-Rule" id="MF_00036"/>
    </source>
</evidence>
<evidence type="ECO:0000256" key="10">
    <source>
        <dbReference type="ARBA" id="ARBA00023146"/>
    </source>
</evidence>
<dbReference type="Pfam" id="PF02272">
    <property type="entry name" value="DHHA1"/>
    <property type="match status" value="1"/>
</dbReference>
<proteinExistence type="inferred from homology"/>
<dbReference type="InterPro" id="IPR050058">
    <property type="entry name" value="Ala-tRNA_ligase"/>
</dbReference>
<evidence type="ECO:0000256" key="9">
    <source>
        <dbReference type="ARBA" id="ARBA00022917"/>
    </source>
</evidence>
<dbReference type="InterPro" id="IPR018162">
    <property type="entry name" value="Ala-tRNA-ligase_IIc_anticod-bd"/>
</dbReference>
<dbReference type="SMART" id="SM00863">
    <property type="entry name" value="tRNA_SAD"/>
    <property type="match status" value="1"/>
</dbReference>
<evidence type="ECO:0000256" key="2">
    <source>
        <dbReference type="ARBA" id="ARBA00022555"/>
    </source>
</evidence>
<feature type="binding site" evidence="11">
    <location>
        <position position="626"/>
    </location>
    <ligand>
        <name>Zn(2+)</name>
        <dbReference type="ChEBI" id="CHEBI:29105"/>
    </ligand>
</feature>
<dbReference type="PANTHER" id="PTHR11777:SF9">
    <property type="entry name" value="ALANINE--TRNA LIGASE, CYTOPLASMIC"/>
    <property type="match status" value="1"/>
</dbReference>
<comment type="similarity">
    <text evidence="1 11">Belongs to the class-II aminoacyl-tRNA synthetase family.</text>
</comment>
<dbReference type="Gene3D" id="3.10.310.40">
    <property type="match status" value="1"/>
</dbReference>
<dbReference type="InterPro" id="IPR018163">
    <property type="entry name" value="Thr/Ala-tRNA-synth_IIc_edit"/>
</dbReference>
<dbReference type="Gene3D" id="3.30.980.10">
    <property type="entry name" value="Threonyl-trna Synthetase, Chain A, domain 2"/>
    <property type="match status" value="1"/>
</dbReference>
<comment type="domain">
    <text evidence="11">Consists of three domains; the N-terminal catalytic domain, the editing domain and the C-terminal C-Ala domain. The editing domain removes incorrectly charged amino acids, while the C-Ala domain, along with tRNA(Ala), serves as a bridge to cooperatively bring together the editing and aminoacylation centers thus stimulating deacylation of misacylated tRNAs.</text>
</comment>
<dbReference type="PROSITE" id="PS50860">
    <property type="entry name" value="AA_TRNA_LIGASE_II_ALA"/>
    <property type="match status" value="1"/>
</dbReference>
<dbReference type="FunFam" id="3.30.980.10:FF:000004">
    <property type="entry name" value="Alanine--tRNA ligase, cytoplasmic"/>
    <property type="match status" value="1"/>
</dbReference>
<dbReference type="InterPro" id="IPR018164">
    <property type="entry name" value="Ala-tRNA-synth_IIc_N"/>
</dbReference>
<feature type="binding site" evidence="11">
    <location>
        <position position="630"/>
    </location>
    <ligand>
        <name>Zn(2+)</name>
        <dbReference type="ChEBI" id="CHEBI:29105"/>
    </ligand>
</feature>
<dbReference type="EC" id="6.1.1.7" evidence="11"/>
<dbReference type="SUPFAM" id="SSF55186">
    <property type="entry name" value="ThrRS/AlaRS common domain"/>
    <property type="match status" value="1"/>
</dbReference>
<dbReference type="Proteomes" id="UP001218638">
    <property type="component" value="Chromosome"/>
</dbReference>
<evidence type="ECO:0000313" key="14">
    <source>
        <dbReference type="EMBL" id="WED67076.1"/>
    </source>
</evidence>
<dbReference type="CDD" id="cd00673">
    <property type="entry name" value="AlaRS_core"/>
    <property type="match status" value="1"/>
</dbReference>
<dbReference type="InterPro" id="IPR018165">
    <property type="entry name" value="Ala-tRNA-synth_IIc_core"/>
</dbReference>
<dbReference type="GO" id="GO:0002161">
    <property type="term" value="F:aminoacyl-tRNA deacylase activity"/>
    <property type="evidence" value="ECO:0007669"/>
    <property type="project" value="TreeGrafter"/>
</dbReference>
<dbReference type="KEGG" id="slom:PXH66_09455"/>
<dbReference type="InterPro" id="IPR023033">
    <property type="entry name" value="Ala_tRNA_ligase_euk/bac"/>
</dbReference>
<keyword evidence="12" id="KW-0175">Coiled coil</keyword>
<dbReference type="Gene3D" id="3.30.54.20">
    <property type="match status" value="1"/>
</dbReference>
<dbReference type="PRINTS" id="PR00980">
    <property type="entry name" value="TRNASYNTHALA"/>
</dbReference>
<keyword evidence="15" id="KW-1185">Reference proteome</keyword>
<keyword evidence="3 11" id="KW-0436">Ligase</keyword>
<dbReference type="SUPFAM" id="SSF101353">
    <property type="entry name" value="Putative anticodon-binding domain of alanyl-tRNA synthetase (AlaRS)"/>
    <property type="match status" value="1"/>
</dbReference>
<dbReference type="InterPro" id="IPR002318">
    <property type="entry name" value="Ala-tRNA-lgiase_IIc"/>
</dbReference>
<name>A0AAF0CS74_9BACT</name>
<organism evidence="14 15">
    <name type="scientific">Synoicihabitans lomoniglobus</name>
    <dbReference type="NCBI Taxonomy" id="2909285"/>
    <lineage>
        <taxon>Bacteria</taxon>
        <taxon>Pseudomonadati</taxon>
        <taxon>Verrucomicrobiota</taxon>
        <taxon>Opitutia</taxon>
        <taxon>Opitutales</taxon>
        <taxon>Opitutaceae</taxon>
        <taxon>Synoicihabitans</taxon>
    </lineage>
</organism>
<keyword evidence="10 11" id="KW-0030">Aminoacyl-tRNA synthetase</keyword>
<evidence type="ECO:0000256" key="1">
    <source>
        <dbReference type="ARBA" id="ARBA00008226"/>
    </source>
</evidence>
<feature type="binding site" evidence="11">
    <location>
        <position position="731"/>
    </location>
    <ligand>
        <name>Zn(2+)</name>
        <dbReference type="ChEBI" id="CHEBI:29105"/>
    </ligand>
</feature>
<dbReference type="Pfam" id="PF07973">
    <property type="entry name" value="tRNA_SAD"/>
    <property type="match status" value="1"/>
</dbReference>
<comment type="function">
    <text evidence="11">Catalyzes the attachment of alanine to tRNA(Ala) in a two-step reaction: alanine is first activated by ATP to form Ala-AMP and then transferred to the acceptor end of tRNA(Ala). Also edits incorrectly charged Ser-tRNA(Ala) and Gly-tRNA(Ala) via its editing domain.</text>
</comment>
<keyword evidence="2 11" id="KW-0820">tRNA-binding</keyword>
<dbReference type="GO" id="GO:0000049">
    <property type="term" value="F:tRNA binding"/>
    <property type="evidence" value="ECO:0007669"/>
    <property type="project" value="UniProtKB-KW"/>
</dbReference>
<keyword evidence="5 11" id="KW-0547">Nucleotide-binding</keyword>
<evidence type="ECO:0000256" key="5">
    <source>
        <dbReference type="ARBA" id="ARBA00022741"/>
    </source>
</evidence>
<evidence type="ECO:0000259" key="13">
    <source>
        <dbReference type="PROSITE" id="PS50860"/>
    </source>
</evidence>
<sequence>MTSAEIRQSFLDFFASKQHTIVPSASLMPDSPGLLFTNAGMNQFVPIFLGEQAPDVTSWAGAIPSSDSRATDTQKCIRAGGKHNDLEDVGYDTYHHTLFEMLGNWSFGDYFKEESITWGWELLTKVWGIPAKRLFATVYSPDVAAGDPSEFDTEAHAIWKAIFEAEGLDPAVHIVNGNKKDNFWMMGDTGPCGPCSELHFNLRESDDEAEGRSRVNADDPRCIEIWNLVFIQFNANADGTFSPLAAQHVDTGMGFERVAGIYATTNGFTDFTKEPSNYAADVFAPLFAKVTELSGKTYGETVPTKREGLSEQENTDIAFRVLADHARTISCAIADNILPGNEGRNYVIRRILRRGILYGKKLGLTTGFFEQLVPAVVESLGPVFPELIEKQVIIRKVIKSEEESFGRTLERGLRLFEEIAVTLKEFGKDADTPEAGKWKHPSDREPCKIIAGKWAFQLYDTFGFPLDMTQLLATERGLTVDVDGFNELMEQQRDRARAAQKKEVIVAATEGETQVNHAATEFTGYDFGNLTAFASSLVDVVDAEDATYLVFKASPFYAEMGGQAGDAGTATIGDLTIEITDTIKDKAGRFLHKCRSALARDASLAIGSTATLNVDLTRRRAISRHHSATHLIHWALRKVLGDHVHQAGTHKTPERLRFDFAHFEAMTPDQIAEVERLVNAQVIDNAVVKNYETEFDKKPEGTLAFFGEKYGRIVRVVDIGGYSIELCGGTHVQTAGEIGLIKIVAESAIAAGTRRIEAVAGAASYAFVTEHETALRTVSGKLNAGPQDVNQKLDALLAQKAEIEKKLKAFEQKASANQADDLIAQATDRDGLKWVSAVVTAENPNALRALGSQMIGKLGDGIVILGAAFGEKASVVAFCSPAAIAAGHQAGKLVAERSAALGGKGGGKPDFAMGGGREPAKLADVLRLDA</sequence>
<comment type="cofactor">
    <cofactor evidence="11">
        <name>Zn(2+)</name>
        <dbReference type="ChEBI" id="CHEBI:29105"/>
    </cofactor>
    <text evidence="11">Binds 1 zinc ion per subunit.</text>
</comment>
<evidence type="ECO:0000256" key="7">
    <source>
        <dbReference type="ARBA" id="ARBA00022840"/>
    </source>
</evidence>
<keyword evidence="11" id="KW-0963">Cytoplasm</keyword>
<evidence type="ECO:0000256" key="6">
    <source>
        <dbReference type="ARBA" id="ARBA00022833"/>
    </source>
</evidence>
<evidence type="ECO:0000313" key="15">
    <source>
        <dbReference type="Proteomes" id="UP001218638"/>
    </source>
</evidence>
<evidence type="ECO:0000256" key="4">
    <source>
        <dbReference type="ARBA" id="ARBA00022723"/>
    </source>
</evidence>
<dbReference type="GO" id="GO:0005737">
    <property type="term" value="C:cytoplasm"/>
    <property type="evidence" value="ECO:0007669"/>
    <property type="project" value="UniProtKB-SubCell"/>
</dbReference>
<comment type="catalytic activity">
    <reaction evidence="11">
        <text>tRNA(Ala) + L-alanine + ATP = L-alanyl-tRNA(Ala) + AMP + diphosphate</text>
        <dbReference type="Rhea" id="RHEA:12540"/>
        <dbReference type="Rhea" id="RHEA-COMP:9657"/>
        <dbReference type="Rhea" id="RHEA-COMP:9923"/>
        <dbReference type="ChEBI" id="CHEBI:30616"/>
        <dbReference type="ChEBI" id="CHEBI:33019"/>
        <dbReference type="ChEBI" id="CHEBI:57972"/>
        <dbReference type="ChEBI" id="CHEBI:78442"/>
        <dbReference type="ChEBI" id="CHEBI:78497"/>
        <dbReference type="ChEBI" id="CHEBI:456215"/>
        <dbReference type="EC" id="6.1.1.7"/>
    </reaction>
</comment>
<evidence type="ECO:0000256" key="3">
    <source>
        <dbReference type="ARBA" id="ARBA00022598"/>
    </source>
</evidence>
<dbReference type="NCBIfam" id="TIGR00344">
    <property type="entry name" value="alaS"/>
    <property type="match status" value="1"/>
</dbReference>
<comment type="subcellular location">
    <subcellularLocation>
        <location evidence="11">Cytoplasm</location>
    </subcellularLocation>
</comment>
<dbReference type="GO" id="GO:0008270">
    <property type="term" value="F:zinc ion binding"/>
    <property type="evidence" value="ECO:0007669"/>
    <property type="project" value="UniProtKB-UniRule"/>
</dbReference>
<keyword evidence="9 11" id="KW-0648">Protein biosynthesis</keyword>
<evidence type="ECO:0000256" key="8">
    <source>
        <dbReference type="ARBA" id="ARBA00022884"/>
    </source>
</evidence>
<keyword evidence="8 11" id="KW-0694">RNA-binding</keyword>
<dbReference type="Gene3D" id="2.40.30.130">
    <property type="match status" value="1"/>
</dbReference>
<accession>A0AAF0CS74</accession>
<dbReference type="Pfam" id="PF01411">
    <property type="entry name" value="tRNA-synt_2c"/>
    <property type="match status" value="1"/>
</dbReference>
<dbReference type="InterPro" id="IPR045864">
    <property type="entry name" value="aa-tRNA-synth_II/BPL/LPL"/>
</dbReference>
<gene>
    <name evidence="11 14" type="primary">alaS</name>
    <name evidence="14" type="ORF">PXH66_09455</name>
</gene>
<evidence type="ECO:0000256" key="12">
    <source>
        <dbReference type="SAM" id="Coils"/>
    </source>
</evidence>
<dbReference type="GO" id="GO:0004813">
    <property type="term" value="F:alanine-tRNA ligase activity"/>
    <property type="evidence" value="ECO:0007669"/>
    <property type="project" value="UniProtKB-UniRule"/>
</dbReference>
<keyword evidence="4 11" id="KW-0479">Metal-binding</keyword>
<dbReference type="InterPro" id="IPR012947">
    <property type="entry name" value="tRNA_SAD"/>
</dbReference>
<dbReference type="RefSeq" id="WP_330931339.1">
    <property type="nucleotide sequence ID" value="NZ_CP119075.1"/>
</dbReference>
<dbReference type="AlphaFoldDB" id="A0AAF0CS74"/>
<dbReference type="FunFam" id="3.10.310.40:FF:000001">
    <property type="entry name" value="Alanine--tRNA ligase"/>
    <property type="match status" value="1"/>
</dbReference>
<protein>
    <recommendedName>
        <fullName evidence="11">Alanine--tRNA ligase</fullName>
        <ecNumber evidence="11">6.1.1.7</ecNumber>
    </recommendedName>
    <alternativeName>
        <fullName evidence="11">Alanyl-tRNA synthetase</fullName>
        <shortName evidence="11">AlaRS</shortName>
    </alternativeName>
</protein>
<reference evidence="14" key="1">
    <citation type="submission" date="2023-03" db="EMBL/GenBank/DDBJ databases">
        <title>Lomoglobus Profundus gen. nov., sp. nov., a novel member of the phylum Verrucomicrobia, isolated from deep-marine sediment of South China Sea.</title>
        <authorList>
            <person name="Ahmad T."/>
            <person name="Ishaq S.E."/>
            <person name="Wang F."/>
        </authorList>
    </citation>
    <scope>NUCLEOTIDE SEQUENCE</scope>
    <source>
        <strain evidence="14">LMO-M01</strain>
    </source>
</reference>
<keyword evidence="7 11" id="KW-0067">ATP-binding</keyword>
<dbReference type="InterPro" id="IPR003156">
    <property type="entry name" value="DHHA1_dom"/>
</dbReference>
<dbReference type="SUPFAM" id="SSF50447">
    <property type="entry name" value="Translation proteins"/>
    <property type="match status" value="1"/>
</dbReference>
<dbReference type="InterPro" id="IPR009000">
    <property type="entry name" value="Transl_B-barrel_sf"/>
</dbReference>
<dbReference type="FunFam" id="3.30.930.10:FF:000011">
    <property type="entry name" value="Alanine--tRNA ligase, cytoplasmic"/>
    <property type="match status" value="1"/>
</dbReference>
<dbReference type="Gene3D" id="3.30.930.10">
    <property type="entry name" value="Bira Bifunctional Protein, Domain 2"/>
    <property type="match status" value="1"/>
</dbReference>